<comment type="caution">
    <text evidence="1">The sequence shown here is derived from an EMBL/GenBank/DDBJ whole genome shotgun (WGS) entry which is preliminary data.</text>
</comment>
<sequence length="106" mass="11867">MRSKKGSNPYPVCRVGKRDLQVHRLILEAKLQHPIGTQTAHHMCGNSMCVNPDHLQQVTSRENIAEMLARNDYIRRIAELERALAKVQPDHPLLAQAPLSGVVRAA</sequence>
<dbReference type="InterPro" id="IPR044925">
    <property type="entry name" value="His-Me_finger_sf"/>
</dbReference>
<dbReference type="Gene3D" id="3.90.75.10">
    <property type="entry name" value="Homing Intron 3 (I-ppo) Encoded Endonuclease, Chain A"/>
    <property type="match status" value="1"/>
</dbReference>
<keyword evidence="2" id="KW-1185">Reference proteome</keyword>
<dbReference type="AlphaFoldDB" id="L7LHP9"/>
<gene>
    <name evidence="1" type="ORF">GSI01S_10_02340</name>
</gene>
<dbReference type="InterPro" id="IPR044930">
    <property type="entry name" value="Homing_endonuclease_His-Me"/>
</dbReference>
<dbReference type="SUPFAM" id="SSF54060">
    <property type="entry name" value="His-Me finger endonucleases"/>
    <property type="match status" value="1"/>
</dbReference>
<evidence type="ECO:0000313" key="2">
    <source>
        <dbReference type="Proteomes" id="UP000035083"/>
    </source>
</evidence>
<protein>
    <submittedName>
        <fullName evidence="1">Uncharacterized protein</fullName>
    </submittedName>
</protein>
<name>L7LHP9_9ACTN</name>
<evidence type="ECO:0000313" key="1">
    <source>
        <dbReference type="EMBL" id="GAC60640.1"/>
    </source>
</evidence>
<dbReference type="Proteomes" id="UP000035083">
    <property type="component" value="Unassembled WGS sequence"/>
</dbReference>
<reference evidence="1 2" key="1">
    <citation type="submission" date="2012-12" db="EMBL/GenBank/DDBJ databases">
        <title>Whole genome shotgun sequence of Gordonia sihwensis NBRC 108236.</title>
        <authorList>
            <person name="Yoshida I."/>
            <person name="Hosoyama A."/>
            <person name="Tsuchikane K."/>
            <person name="Ando Y."/>
            <person name="Baba S."/>
            <person name="Ohji S."/>
            <person name="Hamada M."/>
            <person name="Tamura T."/>
            <person name="Yamazoe A."/>
            <person name="Yamazaki S."/>
            <person name="Fujita N."/>
        </authorList>
    </citation>
    <scope>NUCLEOTIDE SEQUENCE [LARGE SCALE GENOMIC DNA]</scope>
    <source>
        <strain evidence="1 2">NBRC 108236</strain>
    </source>
</reference>
<dbReference type="EMBL" id="BANU01000010">
    <property type="protein sequence ID" value="GAC60640.1"/>
    <property type="molecule type" value="Genomic_DNA"/>
</dbReference>
<organism evidence="1 2">
    <name type="scientific">Gordonia sihwensis NBRC 108236</name>
    <dbReference type="NCBI Taxonomy" id="1223544"/>
    <lineage>
        <taxon>Bacteria</taxon>
        <taxon>Bacillati</taxon>
        <taxon>Actinomycetota</taxon>
        <taxon>Actinomycetes</taxon>
        <taxon>Mycobacteriales</taxon>
        <taxon>Gordoniaceae</taxon>
        <taxon>Gordonia</taxon>
    </lineage>
</organism>
<dbReference type="GO" id="GO:0004519">
    <property type="term" value="F:endonuclease activity"/>
    <property type="evidence" value="ECO:0007669"/>
    <property type="project" value="InterPro"/>
</dbReference>
<accession>L7LHP9</accession>
<proteinExistence type="predicted"/>